<protein>
    <submittedName>
        <fullName evidence="1">Uncharacterized protein</fullName>
    </submittedName>
</protein>
<accession>A0AAE0C3Z7</accession>
<sequence>MLRSLLLNHDFMVDYLDDTDLALLRMTCKIARRRYDEYRELRLDKFVDTAAMIRFAISNKKARVRSRMLTLAMIRDRVDVLHLTLPLGRPNVELQRRLCRFTVEYDAVKCLSYLRDIGFEWDALLAVEAATFGSRKCLEFALREGCPRDGEEITRMATMMRHLDCLKLALEHNCQMSKQILAEQRVFQVDEDNPCDVYLRTL</sequence>
<gene>
    <name evidence="1" type="ORF">CYMTET_43356</name>
</gene>
<keyword evidence="2" id="KW-1185">Reference proteome</keyword>
<dbReference type="AlphaFoldDB" id="A0AAE0C3Z7"/>
<comment type="caution">
    <text evidence="1">The sequence shown here is derived from an EMBL/GenBank/DDBJ whole genome shotgun (WGS) entry which is preliminary data.</text>
</comment>
<reference evidence="1 2" key="1">
    <citation type="journal article" date="2015" name="Genome Biol. Evol.">
        <title>Comparative Genomics of a Bacterivorous Green Alga Reveals Evolutionary Causalities and Consequences of Phago-Mixotrophic Mode of Nutrition.</title>
        <authorList>
            <person name="Burns J.A."/>
            <person name="Paasch A."/>
            <person name="Narechania A."/>
            <person name="Kim E."/>
        </authorList>
    </citation>
    <scope>NUCLEOTIDE SEQUENCE [LARGE SCALE GENOMIC DNA]</scope>
    <source>
        <strain evidence="1 2">PLY_AMNH</strain>
    </source>
</reference>
<organism evidence="1 2">
    <name type="scientific">Cymbomonas tetramitiformis</name>
    <dbReference type="NCBI Taxonomy" id="36881"/>
    <lineage>
        <taxon>Eukaryota</taxon>
        <taxon>Viridiplantae</taxon>
        <taxon>Chlorophyta</taxon>
        <taxon>Pyramimonadophyceae</taxon>
        <taxon>Pyramimonadales</taxon>
        <taxon>Pyramimonadaceae</taxon>
        <taxon>Cymbomonas</taxon>
    </lineage>
</organism>
<evidence type="ECO:0000313" key="2">
    <source>
        <dbReference type="Proteomes" id="UP001190700"/>
    </source>
</evidence>
<dbReference type="Proteomes" id="UP001190700">
    <property type="component" value="Unassembled WGS sequence"/>
</dbReference>
<evidence type="ECO:0000313" key="1">
    <source>
        <dbReference type="EMBL" id="KAK3247130.1"/>
    </source>
</evidence>
<dbReference type="EMBL" id="LGRX02029197">
    <property type="protein sequence ID" value="KAK3247130.1"/>
    <property type="molecule type" value="Genomic_DNA"/>
</dbReference>
<name>A0AAE0C3Z7_9CHLO</name>
<proteinExistence type="predicted"/>